<reference evidence="2" key="1">
    <citation type="journal article" date="2013" name="Genome Announc.">
        <title>First genome sequence of a syntrophic acetate-oxidizing bacterium, Tepidanaerobacter acetatoxydans strain Re1.</title>
        <authorList>
            <person name="Manzoor S."/>
            <person name="Bongcam-Rudloff E."/>
            <person name="Schnurer A."/>
            <person name="Muller B."/>
        </authorList>
    </citation>
    <scope>NUCLEOTIDE SEQUENCE [LARGE SCALE GENOMIC DNA]</scope>
    <source>
        <strain evidence="2">Re1</strain>
    </source>
</reference>
<keyword evidence="2" id="KW-1185">Reference proteome</keyword>
<sequence>MKPIYVAIVGLNHYFGSRIFKPGQFLRLVKDFENDYDGEAIMALLDPVGIVGYVANSVHTVPLGCYSAGRVYDTFDTTTYAVVRFVTKDVAIAEIIDKIQIEIYIAEGMSTSNEIGE</sequence>
<dbReference type="AlphaFoldDB" id="F4LXR8"/>
<name>F4LXR8_TEPAE</name>
<dbReference type="HOGENOM" id="CLU_142170_1_0_9"/>
<evidence type="ECO:0000313" key="1">
    <source>
        <dbReference type="EMBL" id="CCP26836.1"/>
    </source>
</evidence>
<dbReference type="KEGG" id="tae:TepiRe1_2012"/>
<dbReference type="KEGG" id="tep:TepRe1_1868"/>
<accession>F4LXR8</accession>
<dbReference type="RefSeq" id="WP_013778919.1">
    <property type="nucleotide sequence ID" value="NC_015519.1"/>
</dbReference>
<organism evidence="1 2">
    <name type="scientific">Tepidanaerobacter acetatoxydans (strain DSM 21804 / JCM 16047 / Re1)</name>
    <dbReference type="NCBI Taxonomy" id="1209989"/>
    <lineage>
        <taxon>Bacteria</taxon>
        <taxon>Bacillati</taxon>
        <taxon>Bacillota</taxon>
        <taxon>Clostridia</taxon>
        <taxon>Thermosediminibacterales</taxon>
        <taxon>Tepidanaerobacteraceae</taxon>
        <taxon>Tepidanaerobacter</taxon>
    </lineage>
</organism>
<protein>
    <submittedName>
        <fullName evidence="1">HIRAN domain-containing protein</fullName>
    </submittedName>
</protein>
<dbReference type="eggNOG" id="ENOG50330YI">
    <property type="taxonomic scope" value="Bacteria"/>
</dbReference>
<evidence type="ECO:0000313" key="2">
    <source>
        <dbReference type="Proteomes" id="UP000010802"/>
    </source>
</evidence>
<dbReference type="OrthoDB" id="2988931at2"/>
<dbReference type="Proteomes" id="UP000010802">
    <property type="component" value="Chromosome"/>
</dbReference>
<accession>L0S103</accession>
<dbReference type="Gene3D" id="3.30.70.2330">
    <property type="match status" value="1"/>
</dbReference>
<dbReference type="STRING" id="1209989.TepRe1_1868"/>
<dbReference type="EMBL" id="HF563609">
    <property type="protein sequence ID" value="CCP26836.1"/>
    <property type="molecule type" value="Genomic_DNA"/>
</dbReference>
<proteinExistence type="predicted"/>
<gene>
    <name evidence="1" type="ordered locus">TEPIRE1_2012</name>
</gene>
<dbReference type="PATRIC" id="fig|1209989.3.peg.2324"/>